<evidence type="ECO:0000256" key="2">
    <source>
        <dbReference type="ARBA" id="ARBA00007471"/>
    </source>
</evidence>
<dbReference type="Gene3D" id="3.90.190.10">
    <property type="entry name" value="Protein tyrosine phosphatase superfamily"/>
    <property type="match status" value="1"/>
</dbReference>
<evidence type="ECO:0000313" key="22">
    <source>
        <dbReference type="RefSeq" id="XP_052738705.1"/>
    </source>
</evidence>
<dbReference type="InterPro" id="IPR017455">
    <property type="entry name" value="Znf_FYVE-rel"/>
</dbReference>
<evidence type="ECO:0000256" key="10">
    <source>
        <dbReference type="ARBA" id="ARBA00032571"/>
    </source>
</evidence>
<dbReference type="RefSeq" id="XP_052738704.1">
    <property type="nucleotide sequence ID" value="XM_052882744.1"/>
</dbReference>
<protein>
    <recommendedName>
        <fullName evidence="3">phosphatidylinositol-3,5-bisphosphate 3-phosphatase</fullName>
        <ecNumber evidence="3">3.1.3.95</ecNumber>
    </recommendedName>
    <alternativeName>
        <fullName evidence="10">Phosphatidylinositol-3,5-bisphosphate 3-phosphatase</fullName>
    </alternativeName>
</protein>
<keyword evidence="8" id="KW-0443">Lipid metabolism</keyword>
<dbReference type="InterPro" id="IPR011011">
    <property type="entry name" value="Znf_FYVE_PHD"/>
</dbReference>
<accession>A0A6J1NA68</accession>
<evidence type="ECO:0000313" key="23">
    <source>
        <dbReference type="RefSeq" id="XP_052738706.1"/>
    </source>
</evidence>
<dbReference type="Pfam" id="PF01363">
    <property type="entry name" value="FYVE"/>
    <property type="match status" value="1"/>
</dbReference>
<evidence type="ECO:0000313" key="18">
    <source>
        <dbReference type="Proteomes" id="UP001652582"/>
    </source>
</evidence>
<evidence type="ECO:0000256" key="5">
    <source>
        <dbReference type="ARBA" id="ARBA00022771"/>
    </source>
</evidence>
<feature type="compositionally biased region" description="Pro residues" evidence="14">
    <location>
        <begin position="617"/>
        <end position="626"/>
    </location>
</feature>
<keyword evidence="18" id="KW-1185">Reference proteome</keyword>
<dbReference type="GO" id="GO:0012505">
    <property type="term" value="C:endomembrane system"/>
    <property type="evidence" value="ECO:0007669"/>
    <property type="project" value="UniProtKB-SubCell"/>
</dbReference>
<dbReference type="EC" id="3.1.3.95" evidence="3"/>
<dbReference type="GO" id="GO:0005737">
    <property type="term" value="C:cytoplasm"/>
    <property type="evidence" value="ECO:0007669"/>
    <property type="project" value="TreeGrafter"/>
</dbReference>
<dbReference type="InterPro" id="IPR029021">
    <property type="entry name" value="Prot-tyrosine_phosphatase-like"/>
</dbReference>
<dbReference type="PROSITE" id="PS50056">
    <property type="entry name" value="TYR_PHOSPHATASE_2"/>
    <property type="match status" value="1"/>
</dbReference>
<evidence type="ECO:0000259" key="17">
    <source>
        <dbReference type="PROSITE" id="PS51339"/>
    </source>
</evidence>
<dbReference type="InterPro" id="IPR030564">
    <property type="entry name" value="Myotubularin"/>
</dbReference>
<evidence type="ECO:0000313" key="19">
    <source>
        <dbReference type="RefSeq" id="XP_023943789.2"/>
    </source>
</evidence>
<dbReference type="InterPro" id="IPR010569">
    <property type="entry name" value="Myotubularin-like_Pase_dom"/>
</dbReference>
<evidence type="ECO:0000256" key="14">
    <source>
        <dbReference type="SAM" id="MobiDB-lite"/>
    </source>
</evidence>
<evidence type="ECO:0000256" key="7">
    <source>
        <dbReference type="ARBA" id="ARBA00022833"/>
    </source>
</evidence>
<dbReference type="GO" id="GO:0010506">
    <property type="term" value="P:regulation of autophagy"/>
    <property type="evidence" value="ECO:0007669"/>
    <property type="project" value="TreeGrafter"/>
</dbReference>
<reference evidence="19 20" key="1">
    <citation type="submission" date="2025-05" db="UniProtKB">
        <authorList>
            <consortium name="RefSeq"/>
        </authorList>
    </citation>
    <scope>IDENTIFICATION</scope>
</reference>
<dbReference type="Pfam" id="PF06602">
    <property type="entry name" value="Myotub-related"/>
    <property type="match status" value="1"/>
</dbReference>
<dbReference type="Proteomes" id="UP001652582">
    <property type="component" value="Chromosome 8"/>
</dbReference>
<evidence type="ECO:0000256" key="11">
    <source>
        <dbReference type="PIRSR" id="PIRSR630564-1"/>
    </source>
</evidence>
<evidence type="ECO:0000313" key="20">
    <source>
        <dbReference type="RefSeq" id="XP_052738703.1"/>
    </source>
</evidence>
<feature type="domain" description="Myotubularin phosphatase" evidence="17">
    <location>
        <begin position="221"/>
        <end position="603"/>
    </location>
</feature>
<dbReference type="GO" id="GO:0046856">
    <property type="term" value="P:phosphatidylinositol dephosphorylation"/>
    <property type="evidence" value="ECO:0007669"/>
    <property type="project" value="TreeGrafter"/>
</dbReference>
<dbReference type="GO" id="GO:0016020">
    <property type="term" value="C:membrane"/>
    <property type="evidence" value="ECO:0007669"/>
    <property type="project" value="TreeGrafter"/>
</dbReference>
<dbReference type="AlphaFoldDB" id="A0A6J1NA68"/>
<feature type="region of interest" description="Disordered" evidence="14">
    <location>
        <begin position="26"/>
        <end position="75"/>
    </location>
</feature>
<evidence type="ECO:0000256" key="12">
    <source>
        <dbReference type="PIRSR" id="PIRSR630564-2"/>
    </source>
</evidence>
<dbReference type="RefSeq" id="XP_023943789.2">
    <property type="nucleotide sequence ID" value="XM_024088021.2"/>
</dbReference>
<evidence type="ECO:0000256" key="9">
    <source>
        <dbReference type="ARBA" id="ARBA00023136"/>
    </source>
</evidence>
<evidence type="ECO:0000256" key="6">
    <source>
        <dbReference type="ARBA" id="ARBA00022801"/>
    </source>
</evidence>
<feature type="binding site" evidence="12">
    <location>
        <begin position="379"/>
        <end position="380"/>
    </location>
    <ligand>
        <name>substrate</name>
    </ligand>
</feature>
<feature type="active site" description="Phosphocysteine intermediate" evidence="11">
    <location>
        <position position="440"/>
    </location>
</feature>
<proteinExistence type="inferred from homology"/>
<dbReference type="Gene3D" id="3.30.40.10">
    <property type="entry name" value="Zinc/RING finger domain, C3HC4 (zinc finger)"/>
    <property type="match status" value="1"/>
</dbReference>
<dbReference type="InterPro" id="IPR013083">
    <property type="entry name" value="Znf_RING/FYVE/PHD"/>
</dbReference>
<name>A0A6J1NA68_BICAN</name>
<dbReference type="RefSeq" id="XP_052738706.1">
    <property type="nucleotide sequence ID" value="XM_052882746.1"/>
</dbReference>
<keyword evidence="9" id="KW-0472">Membrane</keyword>
<feature type="region of interest" description="Disordered" evidence="14">
    <location>
        <begin position="823"/>
        <end position="842"/>
    </location>
</feature>
<keyword evidence="5 13" id="KW-0863">Zinc-finger</keyword>
<feature type="domain" description="FYVE-type" evidence="16">
    <location>
        <begin position="1136"/>
        <end position="1191"/>
    </location>
</feature>
<dbReference type="SUPFAM" id="SSF52799">
    <property type="entry name" value="(Phosphotyrosine protein) phosphatases II"/>
    <property type="match status" value="1"/>
</dbReference>
<dbReference type="SMART" id="SM00064">
    <property type="entry name" value="FYVE"/>
    <property type="match status" value="1"/>
</dbReference>
<dbReference type="SUPFAM" id="SSF50729">
    <property type="entry name" value="PH domain-like"/>
    <property type="match status" value="1"/>
</dbReference>
<dbReference type="InterPro" id="IPR016130">
    <property type="entry name" value="Tyr_Pase_AS"/>
</dbReference>
<dbReference type="SMART" id="SM00404">
    <property type="entry name" value="PTPc_motif"/>
    <property type="match status" value="1"/>
</dbReference>
<dbReference type="OrthoDB" id="271628at2759"/>
<gene>
    <name evidence="19 20 21 22 23" type="primary">LOC112049949</name>
</gene>
<evidence type="ECO:0000256" key="13">
    <source>
        <dbReference type="PROSITE-ProRule" id="PRU00091"/>
    </source>
</evidence>
<evidence type="ECO:0000259" key="16">
    <source>
        <dbReference type="PROSITE" id="PS50178"/>
    </source>
</evidence>
<dbReference type="RefSeq" id="XP_052738705.1">
    <property type="nucleotide sequence ID" value="XM_052882745.1"/>
</dbReference>
<evidence type="ECO:0000313" key="21">
    <source>
        <dbReference type="RefSeq" id="XP_052738704.1"/>
    </source>
</evidence>
<feature type="region of interest" description="Disordered" evidence="14">
    <location>
        <begin position="607"/>
        <end position="636"/>
    </location>
</feature>
<keyword evidence="6" id="KW-0378">Hydrolase</keyword>
<dbReference type="PROSITE" id="PS00383">
    <property type="entry name" value="TYR_PHOSPHATASE_1"/>
    <property type="match status" value="1"/>
</dbReference>
<keyword evidence="4" id="KW-0479">Metal-binding</keyword>
<dbReference type="InterPro" id="IPR000387">
    <property type="entry name" value="Tyr_Pase_dom"/>
</dbReference>
<evidence type="ECO:0000256" key="3">
    <source>
        <dbReference type="ARBA" id="ARBA00012903"/>
    </source>
</evidence>
<comment type="similarity">
    <text evidence="2">Belongs to the protein-tyrosine phosphatase family. Non-receptor class myotubularin subfamily.</text>
</comment>
<evidence type="ECO:0000256" key="1">
    <source>
        <dbReference type="ARBA" id="ARBA00004184"/>
    </source>
</evidence>
<feature type="compositionally biased region" description="Low complexity" evidence="14">
    <location>
        <begin position="1098"/>
        <end position="1122"/>
    </location>
</feature>
<dbReference type="PANTHER" id="PTHR10807">
    <property type="entry name" value="MYOTUBULARIN-RELATED"/>
    <property type="match status" value="1"/>
</dbReference>
<sequence length="1191" mass="130785">MLINTYLDTEDFVHLYYPEDEPPATQGCGAGARLASKYPRPPSPEFQEVAATSSEMSERERYRSPPQPEPPPHRVRAADLYPRLRTHYDEPGLDAGFSPICGEFIQWVGRTADGGTVAVSNYRLHLQPRRRNGPGASVPLRLIDALEIRDLLCLIILCKHGRQLKCSFNTGDQCIEWWRRLNLALVPISSLQETFAAAYAAWAKEQSPTSVHRALMRASHAPQRSWFGPELERLGFTTKGAWRVTAANSEYKLCPSYPPLLIVPASICDEDLDSVARFRAMRRIPAVVWRHRGTGAVIARSSQPEVGWFGWRSSEDERLLAAFVSACNQERPTPNKQLKLLIVDARSYTSAVTNRARGGGCECAQYYPAADIQFMSLPNIHHVRKSFQQMRDLSAEPAEQPNWYSNLERTLWPQYVCGVARAALAVARAVHAGRPVLVHCSDGWDRTPQLVAAAQLILDPYYRTLQGFRILIEREWLDFGHKFADRCGHQFGAEDPNERSPIFLQWLHVVYQMMVQYPWSFEFNEAYLIKLATHVHSCMFGTFLCNTSRERAECRAADTTAQVWHLLQAPAYRNHLYSPHLQHDQVIWPECSVRAMQVWWGLTRGEREREPAAREQPPAPPPPAPSPHHNGLMTKTRSCDNLLNEGEKKTAQRRCSDPSLAPDVMKLSLAVNGASADSERSHAALAEPAPRSLTDSGVDQLRADTDTDTDQVDGLHPDHFENNRLRDITSNSSSLEREIVSVPTVSLEQDKPELSPVVNHVIVNGEADIADITDSVRITADVDTPEEPPVFVCDTYTDVIGMAEAARESARTRNISITWRSISESSNQSSTGFDLPENSPQSRLEPATLRLQDIAIDNHNSTEGDVVNHNIMNELTNHNREPVQPSNGAVNGLADIATKFLEVDLNDAASSSGTSSESEGEGAARCSTRVASQLTLCPASPRRASCPAACPSCPHCVCVCANGNGNGSAPEALPSSACWCGMCGEADGAARVRCVCGDAGGARVQCACGEASGASRVRCVCGAGVRTHCDSLDGLPPAADPLQARLHQIILYQKKVVEDLRGQLRDAREALRRASPAPAALPPPHTQAAGNSNGNGTASRSLRSGSSSGAASGSSSGSASEVEVGEEARGVLWLPDSAAPRCQHCRNQFWLARRRHHCRRCGGIFCGSCSEMSPWGDMGAVRVCRRCRALR</sequence>
<evidence type="ECO:0000256" key="8">
    <source>
        <dbReference type="ARBA" id="ARBA00023098"/>
    </source>
</evidence>
<dbReference type="InterPro" id="IPR000306">
    <property type="entry name" value="Znf_FYVE"/>
</dbReference>
<organism evidence="18 19">
    <name type="scientific">Bicyclus anynana</name>
    <name type="common">Squinting bush brown butterfly</name>
    <dbReference type="NCBI Taxonomy" id="110368"/>
    <lineage>
        <taxon>Eukaryota</taxon>
        <taxon>Metazoa</taxon>
        <taxon>Ecdysozoa</taxon>
        <taxon>Arthropoda</taxon>
        <taxon>Hexapoda</taxon>
        <taxon>Insecta</taxon>
        <taxon>Pterygota</taxon>
        <taxon>Neoptera</taxon>
        <taxon>Endopterygota</taxon>
        <taxon>Lepidoptera</taxon>
        <taxon>Glossata</taxon>
        <taxon>Ditrysia</taxon>
        <taxon>Papilionoidea</taxon>
        <taxon>Nymphalidae</taxon>
        <taxon>Satyrinae</taxon>
        <taxon>Satyrini</taxon>
        <taxon>Mycalesina</taxon>
        <taxon>Bicyclus</taxon>
    </lineage>
</organism>
<feature type="binding site" evidence="12">
    <location>
        <begin position="440"/>
        <end position="446"/>
    </location>
    <ligand>
        <name>substrate</name>
    </ligand>
</feature>
<evidence type="ECO:0000256" key="4">
    <source>
        <dbReference type="ARBA" id="ARBA00022723"/>
    </source>
</evidence>
<feature type="domain" description="Tyrosine specific protein phosphatases" evidence="15">
    <location>
        <begin position="421"/>
        <end position="453"/>
    </location>
</feature>
<dbReference type="GO" id="GO:0004438">
    <property type="term" value="F:phosphatidylinositol-3-phosphate phosphatase activity"/>
    <property type="evidence" value="ECO:0007669"/>
    <property type="project" value="TreeGrafter"/>
</dbReference>
<dbReference type="InterPro" id="IPR003595">
    <property type="entry name" value="Tyr_Pase_cat"/>
</dbReference>
<dbReference type="CDD" id="cd14533">
    <property type="entry name" value="PTP-MTMR3-like"/>
    <property type="match status" value="1"/>
</dbReference>
<feature type="region of interest" description="Disordered" evidence="14">
    <location>
        <begin position="1069"/>
        <end position="1122"/>
    </location>
</feature>
<dbReference type="PANTHER" id="PTHR10807:SF75">
    <property type="entry name" value="PHOSPHATIDYLINOSITOL-3-PHOSPHATE PHOSPHATASE"/>
    <property type="match status" value="1"/>
</dbReference>
<comment type="subcellular location">
    <subcellularLocation>
        <location evidence="1">Endomembrane system</location>
        <topology evidence="1">Peripheral membrane protein</topology>
    </subcellularLocation>
</comment>
<dbReference type="SUPFAM" id="SSF57903">
    <property type="entry name" value="FYVE/PHD zinc finger"/>
    <property type="match status" value="1"/>
</dbReference>
<dbReference type="GO" id="GO:0052629">
    <property type="term" value="F:phosphatidylinositol-3,5-bisphosphate 3-phosphatase activity"/>
    <property type="evidence" value="ECO:0007669"/>
    <property type="project" value="UniProtKB-EC"/>
</dbReference>
<dbReference type="GO" id="GO:0008270">
    <property type="term" value="F:zinc ion binding"/>
    <property type="evidence" value="ECO:0007669"/>
    <property type="project" value="UniProtKB-KW"/>
</dbReference>
<dbReference type="KEGG" id="bany:112049949"/>
<dbReference type="GeneID" id="112049949"/>
<feature type="region of interest" description="Disordered" evidence="14">
    <location>
        <begin position="678"/>
        <end position="720"/>
    </location>
</feature>
<dbReference type="PROSITE" id="PS51339">
    <property type="entry name" value="PPASE_MYOTUBULARIN"/>
    <property type="match status" value="1"/>
</dbReference>
<evidence type="ECO:0000259" key="15">
    <source>
        <dbReference type="PROSITE" id="PS50056"/>
    </source>
</evidence>
<dbReference type="PROSITE" id="PS50178">
    <property type="entry name" value="ZF_FYVE"/>
    <property type="match status" value="1"/>
</dbReference>
<keyword evidence="7" id="KW-0862">Zinc</keyword>
<dbReference type="GO" id="GO:0019903">
    <property type="term" value="F:protein phosphatase binding"/>
    <property type="evidence" value="ECO:0007669"/>
    <property type="project" value="TreeGrafter"/>
</dbReference>
<dbReference type="RefSeq" id="XP_052738703.1">
    <property type="nucleotide sequence ID" value="XM_052882743.1"/>
</dbReference>